<dbReference type="AlphaFoldDB" id="A0A0U2LGU1"/>
<feature type="transmembrane region" description="Helical" evidence="1">
    <location>
        <begin position="30"/>
        <end position="50"/>
    </location>
</feature>
<evidence type="ECO:0000313" key="2">
    <source>
        <dbReference type="EMBL" id="ALS05240.1"/>
    </source>
</evidence>
<protein>
    <submittedName>
        <fullName evidence="2">Uncharacterized protein</fullName>
    </submittedName>
</protein>
<accession>A0A0U2LGU1</accession>
<keyword evidence="1" id="KW-1133">Transmembrane helix</keyword>
<dbReference type="EMBL" id="KT755406">
    <property type="protein sequence ID" value="ALS05240.1"/>
    <property type="molecule type" value="mRNA"/>
</dbReference>
<keyword evidence="1" id="KW-0472">Membrane</keyword>
<keyword evidence="1" id="KW-0812">Transmembrane</keyword>
<organism evidence="2">
    <name type="scientific">Tortanus dextrilobatus</name>
    <dbReference type="NCBI Taxonomy" id="207953"/>
    <lineage>
        <taxon>Eukaryota</taxon>
        <taxon>Metazoa</taxon>
        <taxon>Ecdysozoa</taxon>
        <taxon>Arthropoda</taxon>
        <taxon>Crustacea</taxon>
        <taxon>Multicrustacea</taxon>
        <taxon>Hexanauplia</taxon>
        <taxon>Copepoda</taxon>
        <taxon>Calanoida</taxon>
        <taxon>Tortanidae</taxon>
        <taxon>Tortanus</taxon>
    </lineage>
</organism>
<sequence length="51" mass="5385">MLVNALTKVNAVSRAMVLSRAMSSTKMPKYSSVAGIGMGYAIPILGFFGVF</sequence>
<reference evidence="2" key="1">
    <citation type="journal article" date="2015" name="Sci. Rep.">
        <title>Spliced leader RNA trans-splicing discovered in copepods.</title>
        <authorList>
            <person name="Yang F."/>
            <person name="Xu D."/>
            <person name="Zhuang Y."/>
            <person name="Yi X."/>
            <person name="Huang Y."/>
            <person name="Chen H."/>
            <person name="Lin S."/>
            <person name="Campbell D.A."/>
            <person name="Sturm N.R."/>
            <person name="Liu G."/>
            <person name="Zhang H."/>
        </authorList>
    </citation>
    <scope>NUCLEOTIDE SEQUENCE</scope>
</reference>
<name>A0A0U2LGU1_9MAXI</name>
<proteinExistence type="evidence at transcript level"/>
<evidence type="ECO:0000256" key="1">
    <source>
        <dbReference type="SAM" id="Phobius"/>
    </source>
</evidence>